<dbReference type="InterPro" id="IPR051276">
    <property type="entry name" value="Saccharopine_DH-like_oxidrdct"/>
</dbReference>
<dbReference type="InterPro" id="IPR005097">
    <property type="entry name" value="Sacchrp_dh_NADP-bd"/>
</dbReference>
<feature type="domain" description="Saccharopine dehydrogenase NADP binding" evidence="3">
    <location>
        <begin position="10"/>
        <end position="138"/>
    </location>
</feature>
<evidence type="ECO:0000313" key="4">
    <source>
        <dbReference type="EMBL" id="ERF71242.1"/>
    </source>
</evidence>
<keyword evidence="2" id="KW-0472">Membrane</keyword>
<name>U1G1V8_ENDPU</name>
<dbReference type="EMBL" id="KE721230">
    <property type="protein sequence ID" value="ERF71242.1"/>
    <property type="molecule type" value="Genomic_DNA"/>
</dbReference>
<dbReference type="GO" id="GO:0005739">
    <property type="term" value="C:mitochondrion"/>
    <property type="evidence" value="ECO:0007669"/>
    <property type="project" value="TreeGrafter"/>
</dbReference>
<keyword evidence="2" id="KW-0812">Transmembrane</keyword>
<organism evidence="4 5">
    <name type="scientific">Endocarpon pusillum (strain Z07020 / HMAS-L-300199)</name>
    <name type="common">Lichen-forming fungus</name>
    <dbReference type="NCBI Taxonomy" id="1263415"/>
    <lineage>
        <taxon>Eukaryota</taxon>
        <taxon>Fungi</taxon>
        <taxon>Dikarya</taxon>
        <taxon>Ascomycota</taxon>
        <taxon>Pezizomycotina</taxon>
        <taxon>Eurotiomycetes</taxon>
        <taxon>Chaetothyriomycetidae</taxon>
        <taxon>Verrucariales</taxon>
        <taxon>Verrucariaceae</taxon>
        <taxon>Endocarpon</taxon>
    </lineage>
</organism>
<dbReference type="RefSeq" id="XP_007803130.1">
    <property type="nucleotide sequence ID" value="XM_007804939.1"/>
</dbReference>
<dbReference type="GO" id="GO:0005886">
    <property type="term" value="C:plasma membrane"/>
    <property type="evidence" value="ECO:0007669"/>
    <property type="project" value="TreeGrafter"/>
</dbReference>
<feature type="transmembrane region" description="Helical" evidence="2">
    <location>
        <begin position="281"/>
        <end position="300"/>
    </location>
</feature>
<dbReference type="OrthoDB" id="10268090at2759"/>
<evidence type="ECO:0000256" key="2">
    <source>
        <dbReference type="SAM" id="Phobius"/>
    </source>
</evidence>
<proteinExistence type="inferred from homology"/>
<evidence type="ECO:0000256" key="1">
    <source>
        <dbReference type="ARBA" id="ARBA00038048"/>
    </source>
</evidence>
<keyword evidence="5" id="KW-1185">Reference proteome</keyword>
<dbReference type="OMA" id="GPYQLYG"/>
<dbReference type="eggNOG" id="KOG2733">
    <property type="taxonomic scope" value="Eukaryota"/>
</dbReference>
<dbReference type="GeneID" id="19243011"/>
<dbReference type="Gene3D" id="3.40.50.720">
    <property type="entry name" value="NAD(P)-binding Rossmann-like Domain"/>
    <property type="match status" value="1"/>
</dbReference>
<gene>
    <name evidence="4" type="ORF">EPUS_08160</name>
</gene>
<dbReference type="PANTHER" id="PTHR12286:SF5">
    <property type="entry name" value="SACCHAROPINE DEHYDROGENASE-LIKE OXIDOREDUCTASE"/>
    <property type="match status" value="1"/>
</dbReference>
<reference evidence="5" key="1">
    <citation type="journal article" date="2014" name="BMC Genomics">
        <title>Genome characteristics reveal the impact of lichenization on lichen-forming fungus Endocarpon pusillum Hedwig (Verrucariales, Ascomycota).</title>
        <authorList>
            <person name="Wang Y.-Y."/>
            <person name="Liu B."/>
            <person name="Zhang X.-Y."/>
            <person name="Zhou Q.-M."/>
            <person name="Zhang T."/>
            <person name="Li H."/>
            <person name="Yu Y.-F."/>
            <person name="Zhang X.-L."/>
            <person name="Hao X.-Y."/>
            <person name="Wang M."/>
            <person name="Wang L."/>
            <person name="Wei J.-C."/>
        </authorList>
    </citation>
    <scope>NUCLEOTIDE SEQUENCE [LARGE SCALE GENOMIC DNA]</scope>
    <source>
        <strain evidence="5">Z07020 / HMAS-L-300199</strain>
    </source>
</reference>
<dbReference type="AlphaFoldDB" id="U1G1V8"/>
<dbReference type="PANTHER" id="PTHR12286">
    <property type="entry name" value="SACCHAROPINE DEHYDROGENASE-LIKE OXIDOREDUCTASE"/>
    <property type="match status" value="1"/>
</dbReference>
<sequence length="413" mass="44951">MSSSRAYSLVLLGATGYTGKLCAEHITKHLPTNLKWAVAGRSSSKLQDIVTGLKKINPDRSQPDILPVNLNQQELNDLAKKTRVVLNCIGPYHLYSTPVVAACAENGTHYLDVTGETPWVREMLQKYHDKAKATGAILIPEIGLESAPSDLVAYTAVSTIRDSLNCGVRDVICSVHEMKGAGLSGGSLATALSIMDQYSLSEVRTATKPFSLSSAPTSKRPSSRSLFSRLLGPFSYPGLGILTTSITAAPNVAIVHRSSGLMPQLYGKNFRFNEYWRVSNYVFGIFVHFAVIFGTFLAAIKPFRSLIRRFVYQPGQGPSAEATSKDMLEFRAIAVAEDTTGGKEKRATAKFRYEGGIYYFTGLLLAEGAMVLLENEDLVKTLGGGLLTPACLGDKFIERLQKVNVRIEGEMLP</sequence>
<evidence type="ECO:0000313" key="5">
    <source>
        <dbReference type="Proteomes" id="UP000019373"/>
    </source>
</evidence>
<protein>
    <recommendedName>
        <fullName evidence="3">Saccharopine dehydrogenase NADP binding domain-containing protein</fullName>
    </recommendedName>
</protein>
<dbReference type="Proteomes" id="UP000019373">
    <property type="component" value="Unassembled WGS sequence"/>
</dbReference>
<dbReference type="Pfam" id="PF03435">
    <property type="entry name" value="Sacchrp_dh_NADP"/>
    <property type="match status" value="1"/>
</dbReference>
<dbReference type="GO" id="GO:0005811">
    <property type="term" value="C:lipid droplet"/>
    <property type="evidence" value="ECO:0007669"/>
    <property type="project" value="TreeGrafter"/>
</dbReference>
<accession>U1G1V8</accession>
<dbReference type="SUPFAM" id="SSF51735">
    <property type="entry name" value="NAD(P)-binding Rossmann-fold domains"/>
    <property type="match status" value="1"/>
</dbReference>
<keyword evidence="2" id="KW-1133">Transmembrane helix</keyword>
<dbReference type="GO" id="GO:0009247">
    <property type="term" value="P:glycolipid biosynthetic process"/>
    <property type="evidence" value="ECO:0007669"/>
    <property type="project" value="TreeGrafter"/>
</dbReference>
<evidence type="ECO:0000259" key="3">
    <source>
        <dbReference type="Pfam" id="PF03435"/>
    </source>
</evidence>
<dbReference type="InterPro" id="IPR036291">
    <property type="entry name" value="NAD(P)-bd_dom_sf"/>
</dbReference>
<dbReference type="HOGENOM" id="CLU_031002_0_1_1"/>
<comment type="similarity">
    <text evidence="1">Belongs to the saccharopine dehydrogenase family.</text>
</comment>